<dbReference type="AlphaFoldDB" id="A0A8B6MA67"/>
<name>A0A8B6MA67_METTU</name>
<protein>
    <submittedName>
        <fullName evidence="1">Uncharacterized protein</fullName>
    </submittedName>
</protein>
<dbReference type="Proteomes" id="UP000485880">
    <property type="component" value="Unassembled WGS sequence"/>
</dbReference>
<organism evidence="1 2">
    <name type="scientific">Methylocella tundrae</name>
    <dbReference type="NCBI Taxonomy" id="227605"/>
    <lineage>
        <taxon>Bacteria</taxon>
        <taxon>Pseudomonadati</taxon>
        <taxon>Pseudomonadota</taxon>
        <taxon>Alphaproteobacteria</taxon>
        <taxon>Hyphomicrobiales</taxon>
        <taxon>Beijerinckiaceae</taxon>
        <taxon>Methylocella</taxon>
    </lineage>
</organism>
<evidence type="ECO:0000313" key="1">
    <source>
        <dbReference type="EMBL" id="VTZ51814.1"/>
    </source>
</evidence>
<evidence type="ECO:0000313" key="2">
    <source>
        <dbReference type="Proteomes" id="UP000485880"/>
    </source>
</evidence>
<proteinExistence type="predicted"/>
<gene>
    <name evidence="1" type="ORF">MPC4_50122</name>
</gene>
<accession>A0A8B6MA67</accession>
<comment type="caution">
    <text evidence="1">The sequence shown here is derived from an EMBL/GenBank/DDBJ whole genome shotgun (WGS) entry which is preliminary data.</text>
</comment>
<keyword evidence="2" id="KW-1185">Reference proteome</keyword>
<dbReference type="EMBL" id="CABFMQ020000109">
    <property type="protein sequence ID" value="VTZ51814.1"/>
    <property type="molecule type" value="Genomic_DNA"/>
</dbReference>
<sequence>MATQAASLFLAGAQKLFLLSSTPEYATKNRNALRASVRK</sequence>
<reference evidence="1 2" key="1">
    <citation type="submission" date="2019-05" db="EMBL/GenBank/DDBJ databases">
        <authorList>
            <person name="Farhan Ul Haque M."/>
        </authorList>
    </citation>
    <scope>NUCLEOTIDE SEQUENCE [LARGE SCALE GENOMIC DNA]</scope>
    <source>
        <strain evidence="1">2</strain>
    </source>
</reference>